<dbReference type="InterPro" id="IPR051454">
    <property type="entry name" value="RNA/ubiquinone_mod_enzymes"/>
</dbReference>
<keyword evidence="1" id="KW-0378">Hydrolase</keyword>
<dbReference type="Pfam" id="PF01136">
    <property type="entry name" value="Peptidase_U32"/>
    <property type="match status" value="1"/>
</dbReference>
<dbReference type="OrthoDB" id="8523349at2"/>
<reference evidence="1 2" key="1">
    <citation type="submission" date="2015-12" db="EMBL/GenBank/DDBJ databases">
        <title>Genome sequence of Thalassospira lucentensis MCCC 1A02072.</title>
        <authorList>
            <person name="Lu L."/>
            <person name="Lai Q."/>
            <person name="Shao Z."/>
            <person name="Qian P."/>
        </authorList>
    </citation>
    <scope>NUCLEOTIDE SEQUENCE [LARGE SCALE GENOMIC DNA]</scope>
    <source>
        <strain evidence="1 2">MCCC 1A02072</strain>
    </source>
</reference>
<sequence>MTKSRLVMGPILFHWDENRKRDFYAHIADEIDVDTVHVGEVVCAKRMPFFDKHLPDIIERLQNAGKEVVFSTLALVMNEREIAQLREIAEMPDLLIEANDISSIGLLSGRPHVVGPYINTYNESTLDYLISKGAHRASLPWELPMSSIEALCNARKTAEIEVQIFGRVPLAISARCYSARAHGLHKDGCRYVCGEALDGMDVETLDHTPFLAVNGLQTLSSHYLELSTAVDDLKDAGVTAFRISPHTLDMVRVANLYRRLIDGETSSDEVRQSLLEMQNDLAFADGFLHSLPGADLRETLGSRAE</sequence>
<evidence type="ECO:0000313" key="2">
    <source>
        <dbReference type="Proteomes" id="UP000076335"/>
    </source>
</evidence>
<proteinExistence type="predicted"/>
<dbReference type="PANTHER" id="PTHR30217">
    <property type="entry name" value="PEPTIDASE U32 FAMILY"/>
    <property type="match status" value="1"/>
</dbReference>
<evidence type="ECO:0000313" key="1">
    <source>
        <dbReference type="EMBL" id="KZB68972.1"/>
    </source>
</evidence>
<gene>
    <name evidence="1" type="ORF">AUP42_08670</name>
</gene>
<dbReference type="Proteomes" id="UP000076335">
    <property type="component" value="Unassembled WGS sequence"/>
</dbReference>
<dbReference type="RefSeq" id="WP_062947895.1">
    <property type="nucleotide sequence ID" value="NZ_LPVY01000002.1"/>
</dbReference>
<dbReference type="GO" id="GO:0006508">
    <property type="term" value="P:proteolysis"/>
    <property type="evidence" value="ECO:0007669"/>
    <property type="project" value="UniProtKB-KW"/>
</dbReference>
<protein>
    <submittedName>
        <fullName evidence="1">Protease</fullName>
    </submittedName>
</protein>
<keyword evidence="1" id="KW-0645">Protease</keyword>
<comment type="caution">
    <text evidence="1">The sequence shown here is derived from an EMBL/GenBank/DDBJ whole genome shotgun (WGS) entry which is preliminary data.</text>
</comment>
<dbReference type="GO" id="GO:0008233">
    <property type="term" value="F:peptidase activity"/>
    <property type="evidence" value="ECO:0007669"/>
    <property type="project" value="UniProtKB-KW"/>
</dbReference>
<dbReference type="AlphaFoldDB" id="A0A154LAC9"/>
<dbReference type="EMBL" id="LPVY01000002">
    <property type="protein sequence ID" value="KZB68972.1"/>
    <property type="molecule type" value="Genomic_DNA"/>
</dbReference>
<name>A0A154LAC9_9PROT</name>
<dbReference type="InterPro" id="IPR001539">
    <property type="entry name" value="Peptidase_U32"/>
</dbReference>
<organism evidence="1 2">
    <name type="scientific">Thalassospira lucentensis</name>
    <dbReference type="NCBI Taxonomy" id="168935"/>
    <lineage>
        <taxon>Bacteria</taxon>
        <taxon>Pseudomonadati</taxon>
        <taxon>Pseudomonadota</taxon>
        <taxon>Alphaproteobacteria</taxon>
        <taxon>Rhodospirillales</taxon>
        <taxon>Thalassospiraceae</taxon>
        <taxon>Thalassospira</taxon>
    </lineage>
</organism>
<dbReference type="PANTHER" id="PTHR30217:SF11">
    <property type="entry name" value="UBIQUINONE BIOSYNTHESIS PROTEIN UBIV"/>
    <property type="match status" value="1"/>
</dbReference>
<dbReference type="NCBIfam" id="NF011991">
    <property type="entry name" value="PRK15447.1"/>
    <property type="match status" value="1"/>
</dbReference>
<accession>A0A154LAC9</accession>